<name>A0AAU9F044_DROMD</name>
<keyword evidence="1" id="KW-0732">Signal</keyword>
<dbReference type="AlphaFoldDB" id="A0AAU9F044"/>
<evidence type="ECO:0000313" key="3">
    <source>
        <dbReference type="Proteomes" id="UP001500889"/>
    </source>
</evidence>
<sequence>MTFAGRFCMLLLLLYGSLNVNATMKPNRVLTNIEIESNNFLQCLRPHDWDKQKSELVLTLPVECESLLDKLAYTWLDRPMLKDKDKPKKSLWKRWFCKE</sequence>
<accession>A0AAU9F044</accession>
<gene>
    <name evidence="2" type="ORF">DMAD_07719</name>
</gene>
<feature type="signal peptide" evidence="1">
    <location>
        <begin position="1"/>
        <end position="22"/>
    </location>
</feature>
<evidence type="ECO:0000256" key="1">
    <source>
        <dbReference type="SAM" id="SignalP"/>
    </source>
</evidence>
<keyword evidence="3" id="KW-1185">Reference proteome</keyword>
<proteinExistence type="predicted"/>
<evidence type="ECO:0000313" key="2">
    <source>
        <dbReference type="EMBL" id="BFF88804.1"/>
    </source>
</evidence>
<reference evidence="2 3" key="1">
    <citation type="submission" date="2024-02" db="EMBL/GenBank/DDBJ databases">
        <title>A chromosome-level genome assembly of Drosophila madeirensis, a fruit fly species endemic to Madeira island.</title>
        <authorList>
            <person name="Tomihara K."/>
            <person name="Llopart A."/>
            <person name="Yamamoto D."/>
        </authorList>
    </citation>
    <scope>NUCLEOTIDE SEQUENCE [LARGE SCALE GENOMIC DNA]</scope>
    <source>
        <strain evidence="2 3">RF1</strain>
    </source>
</reference>
<dbReference type="EMBL" id="AP029263">
    <property type="protein sequence ID" value="BFF88804.1"/>
    <property type="molecule type" value="Genomic_DNA"/>
</dbReference>
<organism evidence="2 3">
    <name type="scientific">Drosophila madeirensis</name>
    <name type="common">Fruit fly</name>
    <dbReference type="NCBI Taxonomy" id="30013"/>
    <lineage>
        <taxon>Eukaryota</taxon>
        <taxon>Metazoa</taxon>
        <taxon>Ecdysozoa</taxon>
        <taxon>Arthropoda</taxon>
        <taxon>Hexapoda</taxon>
        <taxon>Insecta</taxon>
        <taxon>Pterygota</taxon>
        <taxon>Neoptera</taxon>
        <taxon>Endopterygota</taxon>
        <taxon>Diptera</taxon>
        <taxon>Brachycera</taxon>
        <taxon>Muscomorpha</taxon>
        <taxon>Ephydroidea</taxon>
        <taxon>Drosophilidae</taxon>
        <taxon>Drosophila</taxon>
        <taxon>Sophophora</taxon>
    </lineage>
</organism>
<dbReference type="Proteomes" id="UP001500889">
    <property type="component" value="Chromosome O"/>
</dbReference>
<protein>
    <submittedName>
        <fullName evidence="2">Uncharacterized protein</fullName>
    </submittedName>
</protein>
<feature type="chain" id="PRO_5043426165" evidence="1">
    <location>
        <begin position="23"/>
        <end position="99"/>
    </location>
</feature>